<proteinExistence type="predicted"/>
<keyword evidence="2" id="KW-1185">Reference proteome</keyword>
<accession>A0A914W1C1</accession>
<name>A0A914W1C1_9BILA</name>
<keyword evidence="1" id="KW-0472">Membrane</keyword>
<evidence type="ECO:0000313" key="2">
    <source>
        <dbReference type="Proteomes" id="UP000887566"/>
    </source>
</evidence>
<evidence type="ECO:0000313" key="3">
    <source>
        <dbReference type="WBParaSite" id="PSAMB.scaffold2816size21120.g19252.t1"/>
    </source>
</evidence>
<dbReference type="AlphaFoldDB" id="A0A914W1C1"/>
<keyword evidence="1" id="KW-0812">Transmembrane</keyword>
<reference evidence="3" key="1">
    <citation type="submission" date="2022-11" db="UniProtKB">
        <authorList>
            <consortium name="WormBaseParasite"/>
        </authorList>
    </citation>
    <scope>IDENTIFICATION</scope>
</reference>
<organism evidence="2 3">
    <name type="scientific">Plectus sambesii</name>
    <dbReference type="NCBI Taxonomy" id="2011161"/>
    <lineage>
        <taxon>Eukaryota</taxon>
        <taxon>Metazoa</taxon>
        <taxon>Ecdysozoa</taxon>
        <taxon>Nematoda</taxon>
        <taxon>Chromadorea</taxon>
        <taxon>Plectida</taxon>
        <taxon>Plectina</taxon>
        <taxon>Plectoidea</taxon>
        <taxon>Plectidae</taxon>
        <taxon>Plectus</taxon>
    </lineage>
</organism>
<keyword evidence="1" id="KW-1133">Transmembrane helix</keyword>
<dbReference type="Proteomes" id="UP000887566">
    <property type="component" value="Unplaced"/>
</dbReference>
<evidence type="ECO:0000256" key="1">
    <source>
        <dbReference type="SAM" id="Phobius"/>
    </source>
</evidence>
<protein>
    <submittedName>
        <fullName evidence="3">Uncharacterized protein</fullName>
    </submittedName>
</protein>
<feature type="transmembrane region" description="Helical" evidence="1">
    <location>
        <begin position="51"/>
        <end position="69"/>
    </location>
</feature>
<dbReference type="WBParaSite" id="PSAMB.scaffold2816size21120.g19252.t1">
    <property type="protein sequence ID" value="PSAMB.scaffold2816size21120.g19252.t1"/>
    <property type="gene ID" value="PSAMB.scaffold2816size21120.g19252"/>
</dbReference>
<sequence length="252" mass="28317">MQCDCRVSDSLLNNSCDYIASAEFQRLLNRLSQPIWTKRELTAYERSTADLYTAVMLTLFASVILILMVRAIKPTQTVDEQVTLLLSTMRFRVEIEDNARQKRRLREAKAKAQQWLHTMQNAVPRRLSFMNRGRSTSDGGGATERNMETTLSVCQQKSKSTVIALDETEAPRKSKHLRAASYSGYLPEIVVTDAYEVDESSPSTRPVSAASSVFSFDMMGSESAFSLPSDANGPFDNRRSNNNLFTMSTSLR</sequence>